<feature type="non-terminal residue" evidence="7">
    <location>
        <position position="312"/>
    </location>
</feature>
<evidence type="ECO:0000313" key="7">
    <source>
        <dbReference type="EMBL" id="HIX55599.1"/>
    </source>
</evidence>
<feature type="transmembrane region" description="Helical" evidence="6">
    <location>
        <begin position="231"/>
        <end position="251"/>
    </location>
</feature>
<proteinExistence type="predicted"/>
<feature type="transmembrane region" description="Helical" evidence="6">
    <location>
        <begin position="154"/>
        <end position="177"/>
    </location>
</feature>
<reference evidence="7" key="1">
    <citation type="journal article" date="2021" name="PeerJ">
        <title>Extensive microbial diversity within the chicken gut microbiome revealed by metagenomics and culture.</title>
        <authorList>
            <person name="Gilroy R."/>
            <person name="Ravi A."/>
            <person name="Getino M."/>
            <person name="Pursley I."/>
            <person name="Horton D.L."/>
            <person name="Alikhan N.F."/>
            <person name="Baker D."/>
            <person name="Gharbi K."/>
            <person name="Hall N."/>
            <person name="Watson M."/>
            <person name="Adriaenssens E.M."/>
            <person name="Foster-Nyarko E."/>
            <person name="Jarju S."/>
            <person name="Secka A."/>
            <person name="Antonio M."/>
            <person name="Oren A."/>
            <person name="Chaudhuri R.R."/>
            <person name="La Ragione R."/>
            <person name="Hildebrand F."/>
            <person name="Pallen M.J."/>
        </authorList>
    </citation>
    <scope>NUCLEOTIDE SEQUENCE</scope>
    <source>
        <strain evidence="7">1719</strain>
    </source>
</reference>
<name>A0A9D2B064_9SPHI</name>
<dbReference type="PIRSF" id="PIRSF035875">
    <property type="entry name" value="RNase_BN"/>
    <property type="match status" value="1"/>
</dbReference>
<dbReference type="Proteomes" id="UP000824156">
    <property type="component" value="Unassembled WGS sequence"/>
</dbReference>
<feature type="transmembrane region" description="Helical" evidence="6">
    <location>
        <begin position="40"/>
        <end position="63"/>
    </location>
</feature>
<evidence type="ECO:0000256" key="1">
    <source>
        <dbReference type="ARBA" id="ARBA00004651"/>
    </source>
</evidence>
<sequence length="312" mass="34759">MEQKKSKSTAWERIKSYGLMLYDTYNQFSEDKCMRMSASLAYYTIFSIGPFIIILIWLLGFFYQTLLQGDEDVHLQVMLELNELFGAQVADLLDNAIAKISLDDRSNIGVLIGAGVLVATSTKIFLDIQTSINTIFAIKPKPNKSWVKLIINRLISFSMILALSILMVLSLMLSSILKAATGYIQQYLPDLNLDMMGILSTGIGFSVALALFLCILGFLHDARLRFKDIFVGSLFTALLFMIGKYLISLYLSSNATASAYGAAGTIVVFMAWIYYSAAMLYFGVEFTKTYAIRFGNGIKPAPQATRTQQIEV</sequence>
<keyword evidence="3 6" id="KW-0812">Transmembrane</keyword>
<evidence type="ECO:0000256" key="4">
    <source>
        <dbReference type="ARBA" id="ARBA00022989"/>
    </source>
</evidence>
<comment type="subcellular location">
    <subcellularLocation>
        <location evidence="1">Cell membrane</location>
        <topology evidence="1">Multi-pass membrane protein</topology>
    </subcellularLocation>
</comment>
<reference evidence="7" key="2">
    <citation type="submission" date="2021-04" db="EMBL/GenBank/DDBJ databases">
        <authorList>
            <person name="Gilroy R."/>
        </authorList>
    </citation>
    <scope>NUCLEOTIDE SEQUENCE</scope>
    <source>
        <strain evidence="7">1719</strain>
    </source>
</reference>
<dbReference type="NCBIfam" id="TIGR00765">
    <property type="entry name" value="yihY_not_rbn"/>
    <property type="match status" value="1"/>
</dbReference>
<accession>A0A9D2B064</accession>
<evidence type="ECO:0000256" key="5">
    <source>
        <dbReference type="ARBA" id="ARBA00023136"/>
    </source>
</evidence>
<dbReference type="AlphaFoldDB" id="A0A9D2B064"/>
<comment type="caution">
    <text evidence="7">The sequence shown here is derived from an EMBL/GenBank/DDBJ whole genome shotgun (WGS) entry which is preliminary data.</text>
</comment>
<keyword evidence="2" id="KW-1003">Cell membrane</keyword>
<dbReference type="Pfam" id="PF03631">
    <property type="entry name" value="Virul_fac_BrkB"/>
    <property type="match status" value="1"/>
</dbReference>
<dbReference type="GO" id="GO:0005886">
    <property type="term" value="C:plasma membrane"/>
    <property type="evidence" value="ECO:0007669"/>
    <property type="project" value="UniProtKB-SubCell"/>
</dbReference>
<feature type="transmembrane region" description="Helical" evidence="6">
    <location>
        <begin position="108"/>
        <end position="126"/>
    </location>
</feature>
<dbReference type="PANTHER" id="PTHR30213">
    <property type="entry name" value="INNER MEMBRANE PROTEIN YHJD"/>
    <property type="match status" value="1"/>
</dbReference>
<keyword evidence="4 6" id="KW-1133">Transmembrane helix</keyword>
<evidence type="ECO:0000256" key="6">
    <source>
        <dbReference type="SAM" id="Phobius"/>
    </source>
</evidence>
<feature type="transmembrane region" description="Helical" evidence="6">
    <location>
        <begin position="197"/>
        <end position="219"/>
    </location>
</feature>
<feature type="transmembrane region" description="Helical" evidence="6">
    <location>
        <begin position="257"/>
        <end position="284"/>
    </location>
</feature>
<dbReference type="PANTHER" id="PTHR30213:SF1">
    <property type="entry name" value="INNER MEMBRANE PROTEIN YHJD"/>
    <property type="match status" value="1"/>
</dbReference>
<evidence type="ECO:0000256" key="2">
    <source>
        <dbReference type="ARBA" id="ARBA00022475"/>
    </source>
</evidence>
<dbReference type="InterPro" id="IPR017039">
    <property type="entry name" value="Virul_fac_BrkB"/>
</dbReference>
<evidence type="ECO:0000256" key="3">
    <source>
        <dbReference type="ARBA" id="ARBA00022692"/>
    </source>
</evidence>
<protein>
    <submittedName>
        <fullName evidence="7">YihY/virulence factor BrkB family protein</fullName>
    </submittedName>
</protein>
<gene>
    <name evidence="7" type="ORF">H9853_11315</name>
</gene>
<keyword evidence="5 6" id="KW-0472">Membrane</keyword>
<organism evidence="7 8">
    <name type="scientific">Candidatus Sphingobacterium stercoripullorum</name>
    <dbReference type="NCBI Taxonomy" id="2838759"/>
    <lineage>
        <taxon>Bacteria</taxon>
        <taxon>Pseudomonadati</taxon>
        <taxon>Bacteroidota</taxon>
        <taxon>Sphingobacteriia</taxon>
        <taxon>Sphingobacteriales</taxon>
        <taxon>Sphingobacteriaceae</taxon>
        <taxon>Sphingobacterium</taxon>
    </lineage>
</organism>
<dbReference type="EMBL" id="DXEZ01000320">
    <property type="protein sequence ID" value="HIX55599.1"/>
    <property type="molecule type" value="Genomic_DNA"/>
</dbReference>
<evidence type="ECO:0000313" key="8">
    <source>
        <dbReference type="Proteomes" id="UP000824156"/>
    </source>
</evidence>